<evidence type="ECO:0000313" key="1">
    <source>
        <dbReference type="Proteomes" id="UP000095283"/>
    </source>
</evidence>
<protein>
    <submittedName>
        <fullName evidence="2">Uncharacterized protein</fullName>
    </submittedName>
</protein>
<proteinExistence type="predicted"/>
<dbReference type="AlphaFoldDB" id="A0A1I7WP94"/>
<evidence type="ECO:0000313" key="2">
    <source>
        <dbReference type="WBParaSite" id="Hba_06961"/>
    </source>
</evidence>
<dbReference type="Proteomes" id="UP000095283">
    <property type="component" value="Unplaced"/>
</dbReference>
<accession>A0A1I7WP94</accession>
<keyword evidence="1" id="KW-1185">Reference proteome</keyword>
<dbReference type="WBParaSite" id="Hba_06961">
    <property type="protein sequence ID" value="Hba_06961"/>
    <property type="gene ID" value="Hba_06961"/>
</dbReference>
<name>A0A1I7WP94_HETBA</name>
<sequence>MKMLRYELLLRINVSSTKVFKNIKNIIVF</sequence>
<organism evidence="1 2">
    <name type="scientific">Heterorhabditis bacteriophora</name>
    <name type="common">Entomopathogenic nematode worm</name>
    <dbReference type="NCBI Taxonomy" id="37862"/>
    <lineage>
        <taxon>Eukaryota</taxon>
        <taxon>Metazoa</taxon>
        <taxon>Ecdysozoa</taxon>
        <taxon>Nematoda</taxon>
        <taxon>Chromadorea</taxon>
        <taxon>Rhabditida</taxon>
        <taxon>Rhabditina</taxon>
        <taxon>Rhabditomorpha</taxon>
        <taxon>Strongyloidea</taxon>
        <taxon>Heterorhabditidae</taxon>
        <taxon>Heterorhabditis</taxon>
    </lineage>
</organism>
<reference evidence="2" key="1">
    <citation type="submission" date="2016-11" db="UniProtKB">
        <authorList>
            <consortium name="WormBaseParasite"/>
        </authorList>
    </citation>
    <scope>IDENTIFICATION</scope>
</reference>